<evidence type="ECO:0000256" key="2">
    <source>
        <dbReference type="ARBA" id="ARBA00046233"/>
    </source>
</evidence>
<keyword evidence="7" id="KW-1185">Reference proteome</keyword>
<dbReference type="AlphaFoldDB" id="R7T517"/>
<dbReference type="EMBL" id="KB312025">
    <property type="protein sequence ID" value="ELT88041.1"/>
    <property type="molecule type" value="Genomic_DNA"/>
</dbReference>
<gene>
    <name evidence="5" type="ORF">CAPTEDRAFT_225542</name>
</gene>
<evidence type="ECO:0000259" key="4">
    <source>
        <dbReference type="Pfam" id="PF08190"/>
    </source>
</evidence>
<dbReference type="PANTHER" id="PTHR22997:SF0">
    <property type="entry name" value="PIH1 DOMAIN-CONTAINING PROTEIN 1"/>
    <property type="match status" value="1"/>
</dbReference>
<protein>
    <recommendedName>
        <fullName evidence="4">PIH1 N-terminal domain-containing protein</fullName>
    </recommendedName>
</protein>
<evidence type="ECO:0000313" key="7">
    <source>
        <dbReference type="Proteomes" id="UP000014760"/>
    </source>
</evidence>
<evidence type="ECO:0000256" key="1">
    <source>
        <dbReference type="ARBA" id="ARBA00008511"/>
    </source>
</evidence>
<feature type="non-terminal residue" evidence="5">
    <location>
        <position position="210"/>
    </location>
</feature>
<feature type="region of interest" description="Disordered" evidence="3">
    <location>
        <begin position="177"/>
        <end position="210"/>
    </location>
</feature>
<dbReference type="GO" id="GO:1990904">
    <property type="term" value="C:ribonucleoprotein complex"/>
    <property type="evidence" value="ECO:0007669"/>
    <property type="project" value="TreeGrafter"/>
</dbReference>
<comment type="similarity">
    <text evidence="1">Belongs to the PIH1 family.</text>
</comment>
<dbReference type="HOGENOM" id="CLU_062696_1_0_1"/>
<evidence type="ECO:0000256" key="3">
    <source>
        <dbReference type="SAM" id="MobiDB-lite"/>
    </source>
</evidence>
<organism evidence="5">
    <name type="scientific">Capitella teleta</name>
    <name type="common">Polychaete worm</name>
    <dbReference type="NCBI Taxonomy" id="283909"/>
    <lineage>
        <taxon>Eukaryota</taxon>
        <taxon>Metazoa</taxon>
        <taxon>Spiralia</taxon>
        <taxon>Lophotrochozoa</taxon>
        <taxon>Annelida</taxon>
        <taxon>Polychaeta</taxon>
        <taxon>Sedentaria</taxon>
        <taxon>Scolecida</taxon>
        <taxon>Capitellidae</taxon>
        <taxon>Capitella</taxon>
    </lineage>
</organism>
<dbReference type="GO" id="GO:0006364">
    <property type="term" value="P:rRNA processing"/>
    <property type="evidence" value="ECO:0007669"/>
    <property type="project" value="TreeGrafter"/>
</dbReference>
<dbReference type="PANTHER" id="PTHR22997">
    <property type="entry name" value="PIH1 DOMAIN-CONTAINING PROTEIN 1"/>
    <property type="match status" value="1"/>
</dbReference>
<reference evidence="7" key="1">
    <citation type="submission" date="2012-12" db="EMBL/GenBank/DDBJ databases">
        <authorList>
            <person name="Hellsten U."/>
            <person name="Grimwood J."/>
            <person name="Chapman J.A."/>
            <person name="Shapiro H."/>
            <person name="Aerts A."/>
            <person name="Otillar R.P."/>
            <person name="Terry A.Y."/>
            <person name="Boore J.L."/>
            <person name="Simakov O."/>
            <person name="Marletaz F."/>
            <person name="Cho S.-J."/>
            <person name="Edsinger-Gonzales E."/>
            <person name="Havlak P."/>
            <person name="Kuo D.-H."/>
            <person name="Larsson T."/>
            <person name="Lv J."/>
            <person name="Arendt D."/>
            <person name="Savage R."/>
            <person name="Osoegawa K."/>
            <person name="de Jong P."/>
            <person name="Lindberg D.R."/>
            <person name="Seaver E.C."/>
            <person name="Weisblat D.A."/>
            <person name="Putnam N.H."/>
            <person name="Grigoriev I.V."/>
            <person name="Rokhsar D.S."/>
        </authorList>
    </citation>
    <scope>NUCLEOTIDE SEQUENCE</scope>
    <source>
        <strain evidence="7">I ESC-2004</strain>
    </source>
</reference>
<comment type="function">
    <text evidence="2">Involved in the assembly of C/D box small nucleolar ribonucleoprotein (snoRNP) particles. Recruits the SWI/SNF complex to the core promoter of rRNA genes and enhances pre-rRNA transcription. Mediates interaction of TELO2 with the R2TP complex which is necessary for the stability of MTOR and SMG1. Positively regulates the assembly and activity of the mTORC1 complex.</text>
</comment>
<dbReference type="InterPro" id="IPR050734">
    <property type="entry name" value="PIH1/Kintoun_subfamily"/>
</dbReference>
<proteinExistence type="inferred from homology"/>
<evidence type="ECO:0000313" key="5">
    <source>
        <dbReference type="EMBL" id="ELT88041.1"/>
    </source>
</evidence>
<dbReference type="EMBL" id="AMQN01003528">
    <property type="status" value="NOT_ANNOTATED_CDS"/>
    <property type="molecule type" value="Genomic_DNA"/>
</dbReference>
<dbReference type="GO" id="GO:0005737">
    <property type="term" value="C:cytoplasm"/>
    <property type="evidence" value="ECO:0007669"/>
    <property type="project" value="TreeGrafter"/>
</dbReference>
<reference evidence="5 7" key="2">
    <citation type="journal article" date="2013" name="Nature">
        <title>Insights into bilaterian evolution from three spiralian genomes.</title>
        <authorList>
            <person name="Simakov O."/>
            <person name="Marletaz F."/>
            <person name="Cho S.J."/>
            <person name="Edsinger-Gonzales E."/>
            <person name="Havlak P."/>
            <person name="Hellsten U."/>
            <person name="Kuo D.H."/>
            <person name="Larsson T."/>
            <person name="Lv J."/>
            <person name="Arendt D."/>
            <person name="Savage R."/>
            <person name="Osoegawa K."/>
            <person name="de Jong P."/>
            <person name="Grimwood J."/>
            <person name="Chapman J.A."/>
            <person name="Shapiro H."/>
            <person name="Aerts A."/>
            <person name="Otillar R.P."/>
            <person name="Terry A.Y."/>
            <person name="Boore J.L."/>
            <person name="Grigoriev I.V."/>
            <person name="Lindberg D.R."/>
            <person name="Seaver E.C."/>
            <person name="Weisblat D.A."/>
            <person name="Putnam N.H."/>
            <person name="Rokhsar D.S."/>
        </authorList>
    </citation>
    <scope>NUCLEOTIDE SEQUENCE</scope>
    <source>
        <strain evidence="5 7">I ESC-2004</strain>
    </source>
</reference>
<feature type="domain" description="PIH1 N-terminal" evidence="4">
    <location>
        <begin position="39"/>
        <end position="181"/>
    </location>
</feature>
<reference evidence="6" key="3">
    <citation type="submission" date="2015-06" db="UniProtKB">
        <authorList>
            <consortium name="EnsemblMetazoa"/>
        </authorList>
    </citation>
    <scope>IDENTIFICATION</scope>
</reference>
<accession>R7T517</accession>
<dbReference type="InterPro" id="IPR012981">
    <property type="entry name" value="PIH1_N"/>
</dbReference>
<sequence>MATIDRSLLETDEDAIYKQLLLQAQEEGGLGAGLQNPNSIAVVPKPGFCLKTKKSDGEKIFINICTGENLPDAKDLKDEELVELLNSEDPSGFRIPMSLGEPHAEVDNSGKGCTAYDVVINPEFFSRMQNRQLLQGFFLTVVLEGLEYKYEMELSREWKMLKNRRFVGTLPEQNVRTQSKPWIMDMSGEDSESKKSLISEMSPQKEPPKP</sequence>
<dbReference type="OMA" id="CIHEAIN"/>
<dbReference type="GO" id="GO:0097255">
    <property type="term" value="C:R2TP complex"/>
    <property type="evidence" value="ECO:0007669"/>
    <property type="project" value="TreeGrafter"/>
</dbReference>
<dbReference type="OrthoDB" id="5135119at2759"/>
<dbReference type="GO" id="GO:0000492">
    <property type="term" value="P:box C/D snoRNP assembly"/>
    <property type="evidence" value="ECO:0007669"/>
    <property type="project" value="TreeGrafter"/>
</dbReference>
<dbReference type="Pfam" id="PF08190">
    <property type="entry name" value="PIH1"/>
    <property type="match status" value="1"/>
</dbReference>
<dbReference type="EnsemblMetazoa" id="CapteT225542">
    <property type="protein sequence ID" value="CapteP225542"/>
    <property type="gene ID" value="CapteG225542"/>
</dbReference>
<evidence type="ECO:0000313" key="6">
    <source>
        <dbReference type="EnsemblMetazoa" id="CapteP225542"/>
    </source>
</evidence>
<dbReference type="Proteomes" id="UP000014760">
    <property type="component" value="Unassembled WGS sequence"/>
</dbReference>
<name>R7T517_CAPTE</name>
<dbReference type="STRING" id="283909.R7T517"/>